<keyword evidence="2" id="KW-1185">Reference proteome</keyword>
<proteinExistence type="predicted"/>
<protein>
    <submittedName>
        <fullName evidence="1">Uncharacterized protein</fullName>
    </submittedName>
</protein>
<accession>A0AAV5UV53</accession>
<feature type="non-terminal residue" evidence="1">
    <location>
        <position position="97"/>
    </location>
</feature>
<dbReference type="AlphaFoldDB" id="A0AAV5UV53"/>
<comment type="caution">
    <text evidence="1">The sequence shown here is derived from an EMBL/GenBank/DDBJ whole genome shotgun (WGS) entry which is preliminary data.</text>
</comment>
<evidence type="ECO:0000313" key="1">
    <source>
        <dbReference type="EMBL" id="GMT10976.1"/>
    </source>
</evidence>
<dbReference type="EMBL" id="BTSY01000001">
    <property type="protein sequence ID" value="GMT10976.1"/>
    <property type="molecule type" value="Genomic_DNA"/>
</dbReference>
<reference evidence="1" key="1">
    <citation type="submission" date="2023-10" db="EMBL/GenBank/DDBJ databases">
        <title>Genome assembly of Pristionchus species.</title>
        <authorList>
            <person name="Yoshida K."/>
            <person name="Sommer R.J."/>
        </authorList>
    </citation>
    <scope>NUCLEOTIDE SEQUENCE</scope>
    <source>
        <strain evidence="1">RS5133</strain>
    </source>
</reference>
<sequence>RDWHILQVSPTTSMDDRSGWPDILWMKSGIQKRQFVHSIVVSSRIISSPSTNRYRFCSRSCCPHSFTVFIRSSTPCRAWSSHQEILRCMGYSRMIAY</sequence>
<name>A0AAV5UV53_9BILA</name>
<feature type="non-terminal residue" evidence="1">
    <location>
        <position position="1"/>
    </location>
</feature>
<gene>
    <name evidence="1" type="ORF">PFISCL1PPCAC_2273</name>
</gene>
<dbReference type="Proteomes" id="UP001432322">
    <property type="component" value="Unassembled WGS sequence"/>
</dbReference>
<evidence type="ECO:0000313" key="2">
    <source>
        <dbReference type="Proteomes" id="UP001432322"/>
    </source>
</evidence>
<organism evidence="1 2">
    <name type="scientific">Pristionchus fissidentatus</name>
    <dbReference type="NCBI Taxonomy" id="1538716"/>
    <lineage>
        <taxon>Eukaryota</taxon>
        <taxon>Metazoa</taxon>
        <taxon>Ecdysozoa</taxon>
        <taxon>Nematoda</taxon>
        <taxon>Chromadorea</taxon>
        <taxon>Rhabditida</taxon>
        <taxon>Rhabditina</taxon>
        <taxon>Diplogasteromorpha</taxon>
        <taxon>Diplogasteroidea</taxon>
        <taxon>Neodiplogasteridae</taxon>
        <taxon>Pristionchus</taxon>
    </lineage>
</organism>